<evidence type="ECO:0000256" key="3">
    <source>
        <dbReference type="ARBA" id="ARBA00023163"/>
    </source>
</evidence>
<evidence type="ECO:0000256" key="1">
    <source>
        <dbReference type="ARBA" id="ARBA00023015"/>
    </source>
</evidence>
<evidence type="ECO:0000259" key="4">
    <source>
        <dbReference type="Pfam" id="PF07729"/>
    </source>
</evidence>
<reference evidence="5 6" key="1">
    <citation type="submission" date="2018-06" db="EMBL/GenBank/DDBJ databases">
        <authorList>
            <consortium name="Pathogen Informatics"/>
            <person name="Doyle S."/>
        </authorList>
    </citation>
    <scope>NUCLEOTIDE SEQUENCE [LARGE SCALE GENOMIC DNA]</scope>
    <source>
        <strain evidence="5 6">NCTC5047</strain>
    </source>
</reference>
<gene>
    <name evidence="5" type="ORF">NCTC5047_03444</name>
</gene>
<protein>
    <submittedName>
        <fullName evidence="5">DNA-binding transcriptional repressor LldR</fullName>
    </submittedName>
</protein>
<keyword evidence="2 5" id="KW-0238">DNA-binding</keyword>
<evidence type="ECO:0000313" key="6">
    <source>
        <dbReference type="Proteomes" id="UP000254340"/>
    </source>
</evidence>
<keyword evidence="3" id="KW-0804">Transcription</keyword>
<evidence type="ECO:0000313" key="5">
    <source>
        <dbReference type="EMBL" id="STT82477.1"/>
    </source>
</evidence>
<evidence type="ECO:0000256" key="2">
    <source>
        <dbReference type="ARBA" id="ARBA00023125"/>
    </source>
</evidence>
<dbReference type="Gene3D" id="1.20.120.530">
    <property type="entry name" value="GntR ligand-binding domain-like"/>
    <property type="match status" value="1"/>
</dbReference>
<proteinExistence type="predicted"/>
<keyword evidence="1" id="KW-0805">Transcription regulation</keyword>
<accession>A0A377XGT0</accession>
<dbReference type="AlphaFoldDB" id="A0A377XGT0"/>
<sequence>MRGFFDLLHSSVKQSRQRMYQVPPVFARLTEQHQAVMEVIVAGDAEAARQAMMGHLGFVHATIKRFDEDQVRQARITRLPGDHNENSRENS</sequence>
<dbReference type="InterPro" id="IPR011711">
    <property type="entry name" value="GntR_C"/>
</dbReference>
<dbReference type="Pfam" id="PF07729">
    <property type="entry name" value="FCD"/>
    <property type="match status" value="1"/>
</dbReference>
<feature type="domain" description="GntR C-terminal" evidence="4">
    <location>
        <begin position="3"/>
        <end position="56"/>
    </location>
</feature>
<dbReference type="GO" id="GO:0003677">
    <property type="term" value="F:DNA binding"/>
    <property type="evidence" value="ECO:0007669"/>
    <property type="project" value="UniProtKB-KW"/>
</dbReference>
<dbReference type="SUPFAM" id="SSF48008">
    <property type="entry name" value="GntR ligand-binding domain-like"/>
    <property type="match status" value="1"/>
</dbReference>
<dbReference type="EMBL" id="UGLH01000006">
    <property type="protein sequence ID" value="STT82477.1"/>
    <property type="molecule type" value="Genomic_DNA"/>
</dbReference>
<dbReference type="Proteomes" id="UP000254340">
    <property type="component" value="Unassembled WGS sequence"/>
</dbReference>
<name>A0A377XGT0_KLEPN</name>
<dbReference type="InterPro" id="IPR008920">
    <property type="entry name" value="TF_FadR/GntR_C"/>
</dbReference>
<organism evidence="5 6">
    <name type="scientific">Klebsiella pneumoniae</name>
    <dbReference type="NCBI Taxonomy" id="573"/>
    <lineage>
        <taxon>Bacteria</taxon>
        <taxon>Pseudomonadati</taxon>
        <taxon>Pseudomonadota</taxon>
        <taxon>Gammaproteobacteria</taxon>
        <taxon>Enterobacterales</taxon>
        <taxon>Enterobacteriaceae</taxon>
        <taxon>Klebsiella/Raoultella group</taxon>
        <taxon>Klebsiella</taxon>
        <taxon>Klebsiella pneumoniae complex</taxon>
    </lineage>
</organism>